<keyword evidence="3" id="KW-1185">Reference proteome</keyword>
<dbReference type="AlphaFoldDB" id="A0A2T6C3K0"/>
<protein>
    <recommendedName>
        <fullName evidence="1">MoxR-vWA-beta-propeller ternary system domain-containing protein</fullName>
    </recommendedName>
</protein>
<dbReference type="OrthoDB" id="674746at2"/>
<dbReference type="EMBL" id="QBKT01000002">
    <property type="protein sequence ID" value="PTX62878.1"/>
    <property type="molecule type" value="Genomic_DNA"/>
</dbReference>
<reference evidence="2 3" key="1">
    <citation type="submission" date="2018-04" db="EMBL/GenBank/DDBJ databases">
        <title>Genomic Encyclopedia of Archaeal and Bacterial Type Strains, Phase II (KMG-II): from individual species to whole genera.</title>
        <authorList>
            <person name="Goeker M."/>
        </authorList>
    </citation>
    <scope>NUCLEOTIDE SEQUENCE [LARGE SCALE GENOMIC DNA]</scope>
    <source>
        <strain evidence="2 3">DSM 25731</strain>
    </source>
</reference>
<dbReference type="InterPro" id="IPR045552">
    <property type="entry name" value="bpX2"/>
</dbReference>
<organism evidence="2 3">
    <name type="scientific">Kordia periserrulae</name>
    <dbReference type="NCBI Taxonomy" id="701523"/>
    <lineage>
        <taxon>Bacteria</taxon>
        <taxon>Pseudomonadati</taxon>
        <taxon>Bacteroidota</taxon>
        <taxon>Flavobacteriia</taxon>
        <taxon>Flavobacteriales</taxon>
        <taxon>Flavobacteriaceae</taxon>
        <taxon>Kordia</taxon>
    </lineage>
</organism>
<comment type="caution">
    <text evidence="2">The sequence shown here is derived from an EMBL/GenBank/DDBJ whole genome shotgun (WGS) entry which is preliminary data.</text>
</comment>
<evidence type="ECO:0000313" key="2">
    <source>
        <dbReference type="EMBL" id="PTX62878.1"/>
    </source>
</evidence>
<evidence type="ECO:0000313" key="3">
    <source>
        <dbReference type="Proteomes" id="UP000244090"/>
    </source>
</evidence>
<accession>A0A2T6C3K0</accession>
<dbReference type="Proteomes" id="UP000244090">
    <property type="component" value="Unassembled WGS sequence"/>
</dbReference>
<evidence type="ECO:0000259" key="1">
    <source>
        <dbReference type="Pfam" id="PF19918"/>
    </source>
</evidence>
<feature type="domain" description="MoxR-vWA-beta-propeller ternary system" evidence="1">
    <location>
        <begin position="14"/>
        <end position="239"/>
    </location>
</feature>
<dbReference type="Pfam" id="PF19918">
    <property type="entry name" value="bpX2"/>
    <property type="match status" value="1"/>
</dbReference>
<proteinExistence type="predicted"/>
<sequence length="241" mass="28094">MERHLTQGVTEYWLRLPSKYKEKLAQIRVWKSLRIATDGDDIWVRGIPPSQLHSEEIRSIPFKKIYFQRENALFLLDGNLPEERLKTSLLWSPIDKALPVETPTYNFNYFGIQETINFRIVPSTVEREAAAQLISLATLDAAIPKMPAVRLQPLQWILIENQALLIGLPLLALPGKVFWQTENFLLPTGYDFEYPELRTYFRQKINQHGKSIIVMQTNNTYFKISKEDLQKLTISGYRLSR</sequence>
<dbReference type="RefSeq" id="WP_108113858.1">
    <property type="nucleotide sequence ID" value="NZ_QBKT01000002.1"/>
</dbReference>
<name>A0A2T6C3K0_9FLAO</name>
<gene>
    <name evidence="2" type="ORF">C8N46_102278</name>
</gene>